<accession>A0A561SG24</accession>
<dbReference type="OrthoDB" id="4924750at2"/>
<proteinExistence type="predicted"/>
<evidence type="ECO:0008006" key="4">
    <source>
        <dbReference type="Google" id="ProtNLM"/>
    </source>
</evidence>
<feature type="compositionally biased region" description="Basic residues" evidence="1">
    <location>
        <begin position="267"/>
        <end position="277"/>
    </location>
</feature>
<dbReference type="AlphaFoldDB" id="A0A561SG24"/>
<gene>
    <name evidence="2" type="ORF">FHX73_15458</name>
</gene>
<evidence type="ECO:0000313" key="3">
    <source>
        <dbReference type="Proteomes" id="UP000317940"/>
    </source>
</evidence>
<reference evidence="2 3" key="1">
    <citation type="submission" date="2019-06" db="EMBL/GenBank/DDBJ databases">
        <title>Sequencing the genomes of 1000 actinobacteria strains.</title>
        <authorList>
            <person name="Klenk H.-P."/>
        </authorList>
    </citation>
    <scope>NUCLEOTIDE SEQUENCE [LARGE SCALE GENOMIC DNA]</scope>
    <source>
        <strain evidence="2 3">DSM 44826</strain>
    </source>
</reference>
<sequence length="285" mass="29532">MAPAAGGDEGDGGGAATLVLVGGHESGRAAALRPQVEAGRAFRAVGVGRELARAVTEALAHADRPVCVLPMTLGRDPRLVAETARALRWLTGPATHGRVALAEPFGAAVHLVGWLRAAAGRIAGDDRTEATVLVTAPAGGPFDDAELFRIARLVRQHGTHRSVEVAFHGGDPGIAEGVDRCRRLGARRVVMLPAGFGPAAPEPVPGAEDGGPLLAPPALGEVLLARTQAALHRLRHGEDGIAAGLDAEHGHGYPHSHPDPDTDGTHPHPHPHVHSHPHPHDARQH</sequence>
<dbReference type="Proteomes" id="UP000317940">
    <property type="component" value="Unassembled WGS sequence"/>
</dbReference>
<dbReference type="EMBL" id="VIWT01000005">
    <property type="protein sequence ID" value="TWF73831.1"/>
    <property type="molecule type" value="Genomic_DNA"/>
</dbReference>
<comment type="caution">
    <text evidence="2">The sequence shown here is derived from an EMBL/GenBank/DDBJ whole genome shotgun (WGS) entry which is preliminary data.</text>
</comment>
<evidence type="ECO:0000256" key="1">
    <source>
        <dbReference type="SAM" id="MobiDB-lite"/>
    </source>
</evidence>
<feature type="compositionally biased region" description="Basic and acidic residues" evidence="1">
    <location>
        <begin position="246"/>
        <end position="266"/>
    </location>
</feature>
<dbReference type="RefSeq" id="WP_145910751.1">
    <property type="nucleotide sequence ID" value="NZ_BAAAMZ010000001.1"/>
</dbReference>
<protein>
    <recommendedName>
        <fullName evidence="4">Cobalamin biosynthesis protein CbiX</fullName>
    </recommendedName>
</protein>
<organism evidence="2 3">
    <name type="scientific">Kitasatospora viridis</name>
    <dbReference type="NCBI Taxonomy" id="281105"/>
    <lineage>
        <taxon>Bacteria</taxon>
        <taxon>Bacillati</taxon>
        <taxon>Actinomycetota</taxon>
        <taxon>Actinomycetes</taxon>
        <taxon>Kitasatosporales</taxon>
        <taxon>Streptomycetaceae</taxon>
        <taxon>Kitasatospora</taxon>
    </lineage>
</organism>
<feature type="region of interest" description="Disordered" evidence="1">
    <location>
        <begin position="244"/>
        <end position="285"/>
    </location>
</feature>
<dbReference type="SUPFAM" id="SSF53800">
    <property type="entry name" value="Chelatase"/>
    <property type="match status" value="1"/>
</dbReference>
<name>A0A561SG24_9ACTN</name>
<evidence type="ECO:0000313" key="2">
    <source>
        <dbReference type="EMBL" id="TWF73831.1"/>
    </source>
</evidence>
<keyword evidence="3" id="KW-1185">Reference proteome</keyword>